<accession>A0A6C0M1G0</accession>
<feature type="region of interest" description="Disordered" evidence="1">
    <location>
        <begin position="1"/>
        <end position="63"/>
    </location>
</feature>
<dbReference type="AlphaFoldDB" id="A0A6C0M1G0"/>
<reference evidence="2" key="1">
    <citation type="journal article" date="2020" name="Nature">
        <title>Giant virus diversity and host interactions through global metagenomics.</title>
        <authorList>
            <person name="Schulz F."/>
            <person name="Roux S."/>
            <person name="Paez-Espino D."/>
            <person name="Jungbluth S."/>
            <person name="Walsh D.A."/>
            <person name="Denef V.J."/>
            <person name="McMahon K.D."/>
            <person name="Konstantinidis K.T."/>
            <person name="Eloe-Fadrosh E.A."/>
            <person name="Kyrpides N.C."/>
            <person name="Woyke T."/>
        </authorList>
    </citation>
    <scope>NUCLEOTIDE SEQUENCE</scope>
    <source>
        <strain evidence="2">GVMAG-S-1029409-49</strain>
    </source>
</reference>
<name>A0A6C0M1G0_9ZZZZ</name>
<evidence type="ECO:0000256" key="1">
    <source>
        <dbReference type="SAM" id="MobiDB-lite"/>
    </source>
</evidence>
<organism evidence="2">
    <name type="scientific">viral metagenome</name>
    <dbReference type="NCBI Taxonomy" id="1070528"/>
    <lineage>
        <taxon>unclassified sequences</taxon>
        <taxon>metagenomes</taxon>
        <taxon>organismal metagenomes</taxon>
    </lineage>
</organism>
<proteinExistence type="predicted"/>
<protein>
    <submittedName>
        <fullName evidence="2">Uncharacterized protein</fullName>
    </submittedName>
</protein>
<feature type="compositionally biased region" description="Gly residues" evidence="1">
    <location>
        <begin position="49"/>
        <end position="58"/>
    </location>
</feature>
<sequence length="162" mass="18415">MSDYDEGSERGEEQDYGSEPGSPQGYESETDTKKHPKSMKDIERTGAQGLIGGTGGAGTRSAQTEEDKFLQEMNTILTANAGTYYRELRDADIEERLNFFASVRDMPDVERYNAEMIVAALYYIKYVKLPMTKENIAEFKTQFTDAEEKIDLVRYIRMLSSM</sequence>
<dbReference type="EMBL" id="MN740610">
    <property type="protein sequence ID" value="QHU35664.1"/>
    <property type="molecule type" value="Genomic_DNA"/>
</dbReference>
<feature type="compositionally biased region" description="Basic and acidic residues" evidence="1">
    <location>
        <begin position="30"/>
        <end position="44"/>
    </location>
</feature>
<evidence type="ECO:0000313" key="2">
    <source>
        <dbReference type="EMBL" id="QHU35664.1"/>
    </source>
</evidence>